<reference evidence="1" key="1">
    <citation type="submission" date="2014-01" db="EMBL/GenBank/DDBJ databases">
        <authorList>
            <person name="Brown-Elliot B."/>
            <person name="Wallace R."/>
            <person name="Lenaerts A."/>
            <person name="Ordway D."/>
            <person name="DeGroote M.A."/>
            <person name="Parker T."/>
            <person name="Sizemore C."/>
            <person name="Tallon L.J."/>
            <person name="Sadzewicz L.K."/>
            <person name="Sengamalay N."/>
            <person name="Fraser C.M."/>
            <person name="Hine E."/>
            <person name="Shefchek K.A."/>
            <person name="Das S.P."/>
            <person name="Tettelin H."/>
        </authorList>
    </citation>
    <scope>NUCLEOTIDE SEQUENCE [LARGE SCALE GENOMIC DNA]</scope>
    <source>
        <strain evidence="1">4042</strain>
    </source>
</reference>
<organism evidence="1">
    <name type="scientific">Mycobacterium xenopi 4042</name>
    <dbReference type="NCBI Taxonomy" id="1299334"/>
    <lineage>
        <taxon>Bacteria</taxon>
        <taxon>Bacillati</taxon>
        <taxon>Actinomycetota</taxon>
        <taxon>Actinomycetes</taxon>
        <taxon>Mycobacteriales</taxon>
        <taxon>Mycobacteriaceae</taxon>
        <taxon>Mycobacterium</taxon>
    </lineage>
</organism>
<dbReference type="AlphaFoldDB" id="X8AG38"/>
<accession>X8AG38</accession>
<proteinExistence type="predicted"/>
<protein>
    <submittedName>
        <fullName evidence="1">Uncharacterized protein</fullName>
    </submittedName>
</protein>
<gene>
    <name evidence="1" type="ORF">I553_4791</name>
</gene>
<dbReference type="EMBL" id="JAOB01000060">
    <property type="protein sequence ID" value="EUA30534.1"/>
    <property type="molecule type" value="Genomic_DNA"/>
</dbReference>
<evidence type="ECO:0000313" key="1">
    <source>
        <dbReference type="EMBL" id="EUA30534.1"/>
    </source>
</evidence>
<comment type="caution">
    <text evidence="1">The sequence shown here is derived from an EMBL/GenBank/DDBJ whole genome shotgun (WGS) entry which is preliminary data.</text>
</comment>
<name>X8AG38_MYCXE</name>
<sequence>MELVRPGFVKCLRTQQHPDGNILRGDHPNIDIMTVNCHL</sequence>